<dbReference type="GO" id="GO:0003847">
    <property type="term" value="F:1-alkyl-2-acetylglycerophosphocholine esterase activity"/>
    <property type="evidence" value="ECO:0007669"/>
    <property type="project" value="UniProtKB-EC"/>
</dbReference>
<feature type="chain" id="PRO_5014682254" description="1-alkyl-2-acetylglycerophosphocholine esterase" evidence="5">
    <location>
        <begin position="17"/>
        <end position="362"/>
    </location>
</feature>
<dbReference type="PANTHER" id="PTHR10272">
    <property type="entry name" value="PLATELET-ACTIVATING FACTOR ACETYLHYDROLASE"/>
    <property type="match status" value="1"/>
</dbReference>
<dbReference type="PANTHER" id="PTHR10272:SF14">
    <property type="entry name" value="PAF ACETYLHYDROLASE FAMILY PROTEIN"/>
    <property type="match status" value="1"/>
</dbReference>
<reference evidence="7" key="1">
    <citation type="submission" date="2014-10" db="EMBL/GenBank/DDBJ databases">
        <authorList>
            <person name="King R."/>
        </authorList>
    </citation>
    <scope>NUCLEOTIDE SEQUENCE [LARGE SCALE GENOMIC DNA]</scope>
    <source>
        <strain evidence="7">A3/5</strain>
    </source>
</reference>
<keyword evidence="4" id="KW-0443">Lipid metabolism</keyword>
<dbReference type="GO" id="GO:0016042">
    <property type="term" value="P:lipid catabolic process"/>
    <property type="evidence" value="ECO:0007669"/>
    <property type="project" value="UniProtKB-KW"/>
</dbReference>
<dbReference type="GeneID" id="37262739"/>
<dbReference type="Proteomes" id="UP000245910">
    <property type="component" value="Chromosome IIII"/>
</dbReference>
<evidence type="ECO:0000256" key="3">
    <source>
        <dbReference type="ARBA" id="ARBA00022963"/>
    </source>
</evidence>
<keyword evidence="7" id="KW-1185">Reference proteome</keyword>
<dbReference type="OrthoDB" id="2363873at2759"/>
<evidence type="ECO:0000256" key="4">
    <source>
        <dbReference type="ARBA" id="ARBA00023098"/>
    </source>
</evidence>
<dbReference type="EC" id="3.1.1.47" evidence="1"/>
<keyword evidence="5" id="KW-0732">Signal</keyword>
<keyword evidence="2" id="KW-0378">Hydrolase</keyword>
<dbReference type="EMBL" id="LN649232">
    <property type="protein sequence ID" value="CEI38411.1"/>
    <property type="molecule type" value="Genomic_DNA"/>
</dbReference>
<dbReference type="InterPro" id="IPR029058">
    <property type="entry name" value="AB_hydrolase_fold"/>
</dbReference>
<dbReference type="RefSeq" id="XP_025580807.1">
    <property type="nucleotide sequence ID" value="XM_025726218.2"/>
</dbReference>
<dbReference type="STRING" id="56646.A0A2L2SPI8"/>
<dbReference type="SUPFAM" id="SSF53474">
    <property type="entry name" value="alpha/beta-Hydrolases"/>
    <property type="match status" value="1"/>
</dbReference>
<sequence>MHLSIIFLSLLGIGHAITLPDPTGPYGVALRSQGMTDIRRVDPYDPKKGHRQVLASIFWPILPSTCSEESVPYMPPAVAQFYGQQAQSLGLSNETFAAFNYAVCKTPDSQKGCENKKPFPLAVFSPGAGNSRLLYSNMARSLASYGNIVVLIDHPYDADIVEFPNGEIIKSGNIPETMKALTELTEVRAKDISFVISNVLQPSFQRKALKGLPGSVDTKKIVALGHSLGGASAAVASLSDNRIRGGMDLDGQIFEPALSKGLDKAFFLIGRPNHSEEDTTWKKFYTKLRGPKKEIAIKGTVHGSFTDYPQLIQALDLPASAKKVVQQLVGDVDAEYLEKLLSETIVSSMDISFRNTPKAPRI</sequence>
<keyword evidence="3" id="KW-0442">Lipid degradation</keyword>
<protein>
    <recommendedName>
        <fullName evidence="1">1-alkyl-2-acetylglycerophosphocholine esterase</fullName>
        <ecNumber evidence="1">3.1.1.47</ecNumber>
    </recommendedName>
</protein>
<proteinExistence type="predicted"/>
<dbReference type="KEGG" id="fvn:FVRRES_11102"/>
<organism evidence="6 7">
    <name type="scientific">Fusarium venenatum</name>
    <dbReference type="NCBI Taxonomy" id="56646"/>
    <lineage>
        <taxon>Eukaryota</taxon>
        <taxon>Fungi</taxon>
        <taxon>Dikarya</taxon>
        <taxon>Ascomycota</taxon>
        <taxon>Pezizomycotina</taxon>
        <taxon>Sordariomycetes</taxon>
        <taxon>Hypocreomycetidae</taxon>
        <taxon>Hypocreales</taxon>
        <taxon>Nectriaceae</taxon>
        <taxon>Fusarium</taxon>
    </lineage>
</organism>
<evidence type="ECO:0000313" key="7">
    <source>
        <dbReference type="Proteomes" id="UP000245910"/>
    </source>
</evidence>
<accession>A0A2L2SPI8</accession>
<evidence type="ECO:0000256" key="1">
    <source>
        <dbReference type="ARBA" id="ARBA00013201"/>
    </source>
</evidence>
<evidence type="ECO:0000256" key="5">
    <source>
        <dbReference type="SAM" id="SignalP"/>
    </source>
</evidence>
<dbReference type="Pfam" id="PF03403">
    <property type="entry name" value="PAF-AH_p_II"/>
    <property type="match status" value="2"/>
</dbReference>
<feature type="signal peptide" evidence="5">
    <location>
        <begin position="1"/>
        <end position="16"/>
    </location>
</feature>
<evidence type="ECO:0000313" key="6">
    <source>
        <dbReference type="EMBL" id="CEI38411.1"/>
    </source>
</evidence>
<dbReference type="AlphaFoldDB" id="A0A2L2SPI8"/>
<dbReference type="Gene3D" id="3.40.50.1820">
    <property type="entry name" value="alpha/beta hydrolase"/>
    <property type="match status" value="1"/>
</dbReference>
<name>A0A2L2SPI8_9HYPO</name>
<evidence type="ECO:0000256" key="2">
    <source>
        <dbReference type="ARBA" id="ARBA00022801"/>
    </source>
</evidence>